<dbReference type="InterPro" id="IPR022742">
    <property type="entry name" value="Hydrolase_4"/>
</dbReference>
<dbReference type="Pfam" id="PF12146">
    <property type="entry name" value="Hydrolase_4"/>
    <property type="match status" value="1"/>
</dbReference>
<feature type="domain" description="Serine aminopeptidase S33" evidence="2">
    <location>
        <begin position="12"/>
        <end position="118"/>
    </location>
</feature>
<feature type="active site" description="Nucleophile" evidence="1">
    <location>
        <position position="91"/>
    </location>
</feature>
<name>A0A1J0A5B8_9ENTE</name>
<dbReference type="STRING" id="519472.BHY08_04230"/>
<evidence type="ECO:0000259" key="2">
    <source>
        <dbReference type="Pfam" id="PF12146"/>
    </source>
</evidence>
<evidence type="ECO:0000313" key="4">
    <source>
        <dbReference type="Proteomes" id="UP000191200"/>
    </source>
</evidence>
<dbReference type="KEGG" id="vte:BHY08_04230"/>
<dbReference type="AlphaFoldDB" id="A0A1J0A5B8"/>
<dbReference type="InterPro" id="IPR012354">
    <property type="entry name" value="Esterase_lipase"/>
</dbReference>
<reference evidence="3 4" key="1">
    <citation type="submission" date="2016-09" db="EMBL/GenBank/DDBJ databases">
        <title>Vagococcus teuberi sp. nov., isolated from the Malian artisanal sour milk fene.</title>
        <authorList>
            <person name="Wullschleger S."/>
            <person name="Seifert C."/>
            <person name="Baumgartner S."/>
            <person name="Lacroix C."/>
            <person name="Bonfoh B."/>
            <person name="Stevens M.J."/>
            <person name="Meile L."/>
        </authorList>
    </citation>
    <scope>NUCLEOTIDE SEQUENCE [LARGE SCALE GENOMIC DNA]</scope>
    <source>
        <strain evidence="3 4">DSM 21459</strain>
    </source>
</reference>
<dbReference type="Proteomes" id="UP000191200">
    <property type="component" value="Chromosome"/>
</dbReference>
<dbReference type="Gene3D" id="3.40.50.1820">
    <property type="entry name" value="alpha/beta hydrolase"/>
    <property type="match status" value="1"/>
</dbReference>
<feature type="active site" description="Charge relay system" evidence="1">
    <location>
        <position position="222"/>
    </location>
</feature>
<accession>A0A1J0A5B8</accession>
<evidence type="ECO:0000256" key="1">
    <source>
        <dbReference type="PIRSR" id="PIRSR017388-1"/>
    </source>
</evidence>
<dbReference type="InterPro" id="IPR029058">
    <property type="entry name" value="AB_hydrolase_fold"/>
</dbReference>
<gene>
    <name evidence="3" type="ORF">BHY08_04230</name>
</gene>
<dbReference type="GO" id="GO:0052689">
    <property type="term" value="F:carboxylic ester hydrolase activity"/>
    <property type="evidence" value="ECO:0007669"/>
    <property type="project" value="InterPro"/>
</dbReference>
<protein>
    <recommendedName>
        <fullName evidence="2">Serine aminopeptidase S33 domain-containing protein</fullName>
    </recommendedName>
</protein>
<proteinExistence type="predicted"/>
<dbReference type="EMBL" id="CP017267">
    <property type="protein sequence ID" value="APB31106.1"/>
    <property type="molecule type" value="Genomic_DNA"/>
</dbReference>
<organism evidence="3 4">
    <name type="scientific">Vagococcus teuberi</name>
    <dbReference type="NCBI Taxonomy" id="519472"/>
    <lineage>
        <taxon>Bacteria</taxon>
        <taxon>Bacillati</taxon>
        <taxon>Bacillota</taxon>
        <taxon>Bacilli</taxon>
        <taxon>Lactobacillales</taxon>
        <taxon>Enterococcaceae</taxon>
        <taxon>Vagococcus</taxon>
    </lineage>
</organism>
<dbReference type="RefSeq" id="WP_071456691.1">
    <property type="nucleotide sequence ID" value="NZ_CP017267.1"/>
</dbReference>
<dbReference type="SUPFAM" id="SSF53474">
    <property type="entry name" value="alpha/beta-Hydrolases"/>
    <property type="match status" value="1"/>
</dbReference>
<sequence>MKVEPFYSKVSHKAVLLFHAYTGSSNDVRALARRIEREGFSVYCPMFTGHGTMEPMDILKQTSDVWWEDAKRAVEFLKEEEHEKIAVFGLSMGGLFAMKLIETYPDTFVGGGTFSSPLDPSDATNIYLNFFKYCEYRYDKLNLSLEEKTKKLDSIKDPLDIQLKDISLTVQSVYEGLSRIEKNIFLAQSAKDEMVRAKGVYDAAVIMEKAFVDVHWYPNSTHVITVSHDKIQFEKDVVQFIHKLSWE</sequence>
<feature type="active site" description="Charge relay system" evidence="1">
    <location>
        <position position="192"/>
    </location>
</feature>
<evidence type="ECO:0000313" key="3">
    <source>
        <dbReference type="EMBL" id="APB31106.1"/>
    </source>
</evidence>
<dbReference type="OrthoDB" id="9800213at2"/>
<dbReference type="PIRSF" id="PIRSF017388">
    <property type="entry name" value="Esterase_lipase"/>
    <property type="match status" value="1"/>
</dbReference>
<keyword evidence="4" id="KW-1185">Reference proteome</keyword>